<evidence type="ECO:0000313" key="2">
    <source>
        <dbReference type="Proteomes" id="UP000035352"/>
    </source>
</evidence>
<dbReference type="EMBL" id="CP011371">
    <property type="protein sequence ID" value="AKJ27064.1"/>
    <property type="molecule type" value="Genomic_DNA"/>
</dbReference>
<dbReference type="KEGG" id="pbh:AAW51_0373"/>
<reference evidence="1 2" key="1">
    <citation type="submission" date="2015-05" db="EMBL/GenBank/DDBJ databases">
        <authorList>
            <person name="Tang B."/>
            <person name="Yu Y."/>
        </authorList>
    </citation>
    <scope>NUCLEOTIDE SEQUENCE [LARGE SCALE GENOMIC DNA]</scope>
    <source>
        <strain evidence="1 2">DSM 7029</strain>
    </source>
</reference>
<organism evidence="1 2">
    <name type="scientific">Caldimonas brevitalea</name>
    <dbReference type="NCBI Taxonomy" id="413882"/>
    <lineage>
        <taxon>Bacteria</taxon>
        <taxon>Pseudomonadati</taxon>
        <taxon>Pseudomonadota</taxon>
        <taxon>Betaproteobacteria</taxon>
        <taxon>Burkholderiales</taxon>
        <taxon>Sphaerotilaceae</taxon>
        <taxon>Caldimonas</taxon>
    </lineage>
</organism>
<dbReference type="STRING" id="413882.AAW51_0373"/>
<accession>A0A0G3BCH0</accession>
<name>A0A0G3BCH0_9BURK</name>
<keyword evidence="2" id="KW-1185">Reference proteome</keyword>
<sequence>MALACPSATHARVDAEVDALKKCLSTFGGIGWKLPYRPHLSVSSCSSAGASYRAGGEAGPHRSTLELISDGLRLAPSPAHGSELADATFAQFQQAVFFHFDALFQRHGFRRVETELADDRGGRYVALARYARTDGGPLALTWQTRASNTWRITYDGGAAR</sequence>
<gene>
    <name evidence="1" type="ORF">AAW51_0373</name>
</gene>
<dbReference type="AlphaFoldDB" id="A0A0G3BCH0"/>
<evidence type="ECO:0000313" key="1">
    <source>
        <dbReference type="EMBL" id="AKJ27064.1"/>
    </source>
</evidence>
<dbReference type="Proteomes" id="UP000035352">
    <property type="component" value="Chromosome"/>
</dbReference>
<protein>
    <submittedName>
        <fullName evidence="1">Uncharacterized protein</fullName>
    </submittedName>
</protein>
<proteinExistence type="predicted"/>